<dbReference type="Pfam" id="PF04567">
    <property type="entry name" value="RNA_pol_Rpb2_5"/>
    <property type="match status" value="1"/>
</dbReference>
<keyword evidence="12" id="KW-0863">Zinc-finger</keyword>
<dbReference type="InterPro" id="IPR007120">
    <property type="entry name" value="DNA-dir_RNAP_su2_dom"/>
</dbReference>
<dbReference type="GO" id="GO:0003677">
    <property type="term" value="F:DNA binding"/>
    <property type="evidence" value="ECO:0007669"/>
    <property type="project" value="InterPro"/>
</dbReference>
<dbReference type="GO" id="GO:0020011">
    <property type="term" value="C:apicoplast"/>
    <property type="evidence" value="ECO:0007669"/>
    <property type="project" value="UniProtKB-SubCell"/>
</dbReference>
<dbReference type="FunFam" id="3.90.1100.10:FF:000021">
    <property type="entry name" value="DNA-directed RNA polymerase subunit beta"/>
    <property type="match status" value="1"/>
</dbReference>
<dbReference type="GO" id="GO:0003899">
    <property type="term" value="F:DNA-directed RNA polymerase activity"/>
    <property type="evidence" value="ECO:0007669"/>
    <property type="project" value="UniProtKB-EC"/>
</dbReference>
<evidence type="ECO:0000256" key="14">
    <source>
        <dbReference type="ARBA" id="ARBA00022887"/>
    </source>
</evidence>
<keyword evidence="7 20" id="KW-0240">DNA-directed RNA polymerase</keyword>
<evidence type="ECO:0000256" key="11">
    <source>
        <dbReference type="ARBA" id="ARBA00022723"/>
    </source>
</evidence>
<evidence type="ECO:0000259" key="25">
    <source>
        <dbReference type="Pfam" id="PF04563"/>
    </source>
</evidence>
<evidence type="ECO:0000256" key="16">
    <source>
        <dbReference type="ARBA" id="ARBA00023242"/>
    </source>
</evidence>
<dbReference type="PANTHER" id="PTHR20856">
    <property type="entry name" value="DNA-DIRECTED RNA POLYMERASE I SUBUNIT 2"/>
    <property type="match status" value="1"/>
</dbReference>
<feature type="domain" description="RNA polymerase Rpb2" evidence="28">
    <location>
        <begin position="770"/>
        <end position="802"/>
    </location>
</feature>
<dbReference type="CDD" id="cd00653">
    <property type="entry name" value="RNA_pol_B_RPB2"/>
    <property type="match status" value="1"/>
</dbReference>
<evidence type="ECO:0000256" key="12">
    <source>
        <dbReference type="ARBA" id="ARBA00022771"/>
    </source>
</evidence>
<accession>A0A6P6S228</accession>
<evidence type="ECO:0000256" key="3">
    <source>
        <dbReference type="ARBA" id="ARBA00004467"/>
    </source>
</evidence>
<evidence type="ECO:0000256" key="17">
    <source>
        <dbReference type="ARBA" id="ARBA00026088"/>
    </source>
</evidence>
<comment type="subcellular location">
    <subcellularLocation>
        <location evidence="2">Nucleus</location>
    </subcellularLocation>
    <subcellularLocation>
        <location evidence="3">Plastid</location>
        <location evidence="3">Apicoplast</location>
    </subcellularLocation>
</comment>
<dbReference type="InterPro" id="IPR007645">
    <property type="entry name" value="RNA_pol_Rpb2_3"/>
</dbReference>
<evidence type="ECO:0000259" key="24">
    <source>
        <dbReference type="Pfam" id="PF04561"/>
    </source>
</evidence>
<evidence type="ECO:0000259" key="22">
    <source>
        <dbReference type="Pfam" id="PF00562"/>
    </source>
</evidence>
<evidence type="ECO:0000256" key="8">
    <source>
        <dbReference type="ARBA" id="ARBA00022640"/>
    </source>
</evidence>
<evidence type="ECO:0000259" key="23">
    <source>
        <dbReference type="Pfam" id="PF04560"/>
    </source>
</evidence>
<gene>
    <name evidence="30" type="primary">LOC34620955</name>
</gene>
<dbReference type="InterPro" id="IPR007646">
    <property type="entry name" value="RNA_pol_Rpb2_4"/>
</dbReference>
<sequence>MNMRGQVRRPGCSSKQEASSYVGAPAQSKWPAFGPNIPRKEEETPVLFKPEKVSSEGACCGGASLGNGDCKDRLSAPASLVATPPAADFESQAAAGGSKGRGSDAGKKKASVSFSDQLPTCAGGTSQHSPAYCMGKRVEALPDKWRLLPAFFESRGLVSQHLASYNHLITHELRAIVRAAANRLIKSDVDPAFFLEFLDIQVGDARLEESMQQFKLTPKVCRVRELSYSAPLLAEVEYSRGHEIVRRRGVCIGYIPVMVRSKVCALYGKTQAQIQQLGECPLDPGGYFIVKGTEKVLLMQEQLSKNRIIVELDMKRNVCATVTSATAEAKSRTSVVLKGRRLFLRHNSFMDDLPLCILLRAMGVESDQEITQMIGEAACGSDGQGDGAHEALSLSLQDCHTEGVLTQQQALLWVGTRLRPRMYGRGFFAPAKERETRTAKSAVDEAVDTLHRVLLAHIHSAGSDFRPKARFLSLMAKRCLQAASDPRLLDDKDYYGNKRLELAGQMLGLLFEDLFKRFCSQTKKQADYALTRYHQTRATTRQKEALQYPDCFRNLPTDIITRGLQTALSTGTWSIKRFRMERSGVSQILSRLSYIATLGMMGRLNSQFEKGRKVSGPRALQPSQWGVLCPCDTPEGESCGLVKNLALLTHVTTDEDEAPVARAIFALGVEDAQAVSGEELHEPAVFLVFLNGCLLGVHRRPSELLSAVRLLRRRGLLGPFVSIHLNAAHQSIYIATDGGRLSRPLIVVENGRPLLERHHLEQLERGELVFGDLLNASVLEWVDVNEENNLLIALSEERIEAATTHLEIDPLALLGVVAGLIAFPNHNQSPRNTYQCAMGKQAMGAIAFNQFARCDTLLYLLVYPQQPLCKSRTLDLVHFNQLPAGQNASVAVMSFSGYDIEDALVLNRGAIDRGFGRCFAIRRQSVDFKHYYNGAADRAFPPPTAAETGRSDTGAGARGRGRGFPNRRFAAIEDDGLAGVGELIEEDMILVNRFSPVNTKSPISDPLRLQRSDFTPSPVRYKAPVPAYVDRVLLTENAEGSRLAKFMLRQTRLPELGDKFSSRHGQKGVVGLIAPPEDFPFAEDGWTPDLIMNPHGFPSRMTVGKLLELLAGKTALLSGKLQYGTAFGGAKAADLAKALVAGGLHYSGKQYLTCGITGAPLKAYVFCGPIYYQKLKHMVQDKIHARGRGPRQLLTRQPTEGRAKDGGLRLGEMERDCLVAYGASSLLLERLVISSDAFDATVCTRCGLIGAGGWCSMCKSAGNTATVQIPYACKLLFQELMSMNVCPRISLKEA</sequence>
<dbReference type="Gene3D" id="2.40.50.150">
    <property type="match status" value="1"/>
</dbReference>
<evidence type="ECO:0000313" key="29">
    <source>
        <dbReference type="Proteomes" id="UP000515125"/>
    </source>
</evidence>
<dbReference type="Gene3D" id="3.90.1800.10">
    <property type="entry name" value="RNA polymerase alpha subunit dimerisation domain"/>
    <property type="match status" value="1"/>
</dbReference>
<evidence type="ECO:0000256" key="4">
    <source>
        <dbReference type="ARBA" id="ARBA00006835"/>
    </source>
</evidence>
<comment type="subunit">
    <text evidence="17">In plastids the minimal PEP RNA polymerase catalytic core is composed of four subunits: alpha, beta, beta', and beta''. When a (nuclear-encoded) sigma factor is associated with the core the holoenzyme is formed, which can initiate transcription.</text>
</comment>
<dbReference type="GO" id="GO:0008270">
    <property type="term" value="F:zinc ion binding"/>
    <property type="evidence" value="ECO:0007669"/>
    <property type="project" value="UniProtKB-KW"/>
</dbReference>
<feature type="domain" description="RNA polymerase Rpb2" evidence="27">
    <location>
        <begin position="688"/>
        <end position="749"/>
    </location>
</feature>
<dbReference type="RefSeq" id="XP_026193859.1">
    <property type="nucleotide sequence ID" value="XM_026338074.1"/>
</dbReference>
<feature type="domain" description="DNA-directed RNA polymerase subunit 2 hybrid-binding" evidence="22">
    <location>
        <begin position="817"/>
        <end position="1204"/>
    </location>
</feature>
<feature type="domain" description="RNA polymerase Rpb2" evidence="23">
    <location>
        <begin position="1206"/>
        <end position="1291"/>
    </location>
</feature>
<dbReference type="InterPro" id="IPR015712">
    <property type="entry name" value="DNA-dir_RNA_pol_su2"/>
</dbReference>
<feature type="domain" description="RNA polymerase beta subunit protrusion" evidence="25">
    <location>
        <begin position="156"/>
        <end position="536"/>
    </location>
</feature>
<keyword evidence="8" id="KW-0934">Plastid</keyword>
<dbReference type="InterPro" id="IPR007644">
    <property type="entry name" value="RNA_pol_bsu_protrusion"/>
</dbReference>
<evidence type="ECO:0000256" key="18">
    <source>
        <dbReference type="ARBA" id="ARBA00048552"/>
    </source>
</evidence>
<dbReference type="InterPro" id="IPR007121">
    <property type="entry name" value="RNA_pol_bsu_CS"/>
</dbReference>
<dbReference type="FunFam" id="3.90.1800.10:FF:000002">
    <property type="entry name" value="DNA-directed RNA polymerase subunit beta"/>
    <property type="match status" value="1"/>
</dbReference>
<dbReference type="FunFam" id="3.90.1070.20:FF:000002">
    <property type="entry name" value="DNA-directed RNA polymerase subunit beta"/>
    <property type="match status" value="1"/>
</dbReference>
<feature type="domain" description="RNA polymerase Rpb2" evidence="24">
    <location>
        <begin position="305"/>
        <end position="501"/>
    </location>
</feature>
<dbReference type="GO" id="GO:0005634">
    <property type="term" value="C:nucleus"/>
    <property type="evidence" value="ECO:0007669"/>
    <property type="project" value="UniProtKB-SubCell"/>
</dbReference>
<dbReference type="PROSITE" id="PS01166">
    <property type="entry name" value="RNA_POL_BETA"/>
    <property type="match status" value="1"/>
</dbReference>
<dbReference type="GeneID" id="34620955"/>
<keyword evidence="9 20" id="KW-0808">Transferase</keyword>
<evidence type="ECO:0000256" key="6">
    <source>
        <dbReference type="ARBA" id="ARBA00021955"/>
    </source>
</evidence>
<proteinExistence type="inferred from homology"/>
<evidence type="ECO:0000256" key="21">
    <source>
        <dbReference type="SAM" id="MobiDB-lite"/>
    </source>
</evidence>
<reference evidence="30" key="1">
    <citation type="submission" date="2025-08" db="UniProtKB">
        <authorList>
            <consortium name="RefSeq"/>
        </authorList>
    </citation>
    <scope>IDENTIFICATION</scope>
</reference>
<dbReference type="InterPro" id="IPR037034">
    <property type="entry name" value="RNA_pol_Rpb2_2_sf"/>
</dbReference>
<evidence type="ECO:0000256" key="5">
    <source>
        <dbReference type="ARBA" id="ARBA00012418"/>
    </source>
</evidence>
<keyword evidence="15 20" id="KW-0804">Transcription</keyword>
<dbReference type="Proteomes" id="UP000515125">
    <property type="component" value="Unplaced"/>
</dbReference>
<dbReference type="Gene3D" id="2.40.270.10">
    <property type="entry name" value="DNA-directed RNA polymerase, subunit 2, domain 6"/>
    <property type="match status" value="1"/>
</dbReference>
<dbReference type="Pfam" id="PF04563">
    <property type="entry name" value="RNA_pol_Rpb2_1"/>
    <property type="match status" value="1"/>
</dbReference>
<dbReference type="Pfam" id="PF04561">
    <property type="entry name" value="RNA_pol_Rpb2_2"/>
    <property type="match status" value="1"/>
</dbReference>
<keyword evidence="11" id="KW-0479">Metal-binding</keyword>
<comment type="similarity">
    <text evidence="4 19">Belongs to the RNA polymerase beta chain family.</text>
</comment>
<dbReference type="InterPro" id="IPR037033">
    <property type="entry name" value="DNA-dir_RNAP_su2_hyb_sf"/>
</dbReference>
<dbReference type="Gene3D" id="3.90.1100.10">
    <property type="match status" value="2"/>
</dbReference>
<evidence type="ECO:0000313" key="30">
    <source>
        <dbReference type="RefSeq" id="XP_026193859.1"/>
    </source>
</evidence>
<evidence type="ECO:0000256" key="9">
    <source>
        <dbReference type="ARBA" id="ARBA00022679"/>
    </source>
</evidence>
<protein>
    <recommendedName>
        <fullName evidence="6 20">DNA-directed RNA polymerase subunit beta</fullName>
        <ecNumber evidence="5 20">2.7.7.6</ecNumber>
    </recommendedName>
</protein>
<evidence type="ECO:0000256" key="13">
    <source>
        <dbReference type="ARBA" id="ARBA00022833"/>
    </source>
</evidence>
<dbReference type="Pfam" id="PF04560">
    <property type="entry name" value="RNA_pol_Rpb2_7"/>
    <property type="match status" value="1"/>
</dbReference>
<keyword evidence="14" id="KW-0933">Apicoplast</keyword>
<dbReference type="GO" id="GO:0006351">
    <property type="term" value="P:DNA-templated transcription"/>
    <property type="evidence" value="ECO:0007669"/>
    <property type="project" value="InterPro"/>
</dbReference>
<evidence type="ECO:0000256" key="10">
    <source>
        <dbReference type="ARBA" id="ARBA00022695"/>
    </source>
</evidence>
<evidence type="ECO:0000259" key="27">
    <source>
        <dbReference type="Pfam" id="PF04566"/>
    </source>
</evidence>
<keyword evidence="13" id="KW-0862">Zinc</keyword>
<dbReference type="Pfam" id="PF00562">
    <property type="entry name" value="RNA_pol_Rpb2_6"/>
    <property type="match status" value="1"/>
</dbReference>
<evidence type="ECO:0000256" key="2">
    <source>
        <dbReference type="ARBA" id="ARBA00004123"/>
    </source>
</evidence>
<dbReference type="InterPro" id="IPR007641">
    <property type="entry name" value="RNA_pol_Rpb2_7"/>
</dbReference>
<name>A0A6P6S228_9EIME</name>
<evidence type="ECO:0000259" key="28">
    <source>
        <dbReference type="Pfam" id="PF04567"/>
    </source>
</evidence>
<dbReference type="InterPro" id="IPR007642">
    <property type="entry name" value="RNA_pol_Rpb2_2"/>
</dbReference>
<evidence type="ECO:0000256" key="7">
    <source>
        <dbReference type="ARBA" id="ARBA00022478"/>
    </source>
</evidence>
<dbReference type="Pfam" id="PF04566">
    <property type="entry name" value="RNA_pol_Rpb2_4"/>
    <property type="match status" value="1"/>
</dbReference>
<dbReference type="GO" id="GO:0000428">
    <property type="term" value="C:DNA-directed RNA polymerase complex"/>
    <property type="evidence" value="ECO:0007669"/>
    <property type="project" value="UniProtKB-KW"/>
</dbReference>
<dbReference type="OrthoDB" id="10248617at2759"/>
<evidence type="ECO:0000256" key="19">
    <source>
        <dbReference type="RuleBase" id="RU000434"/>
    </source>
</evidence>
<evidence type="ECO:0000256" key="1">
    <source>
        <dbReference type="ARBA" id="ARBA00004026"/>
    </source>
</evidence>
<feature type="region of interest" description="Disordered" evidence="21">
    <location>
        <begin position="1"/>
        <end position="39"/>
    </location>
</feature>
<dbReference type="GO" id="GO:0032549">
    <property type="term" value="F:ribonucleoside binding"/>
    <property type="evidence" value="ECO:0007669"/>
    <property type="project" value="InterPro"/>
</dbReference>
<dbReference type="FunFam" id="2.40.270.10:FF:000006">
    <property type="entry name" value="DNA-directed RNA polymerase subunit beta"/>
    <property type="match status" value="1"/>
</dbReference>
<feature type="domain" description="RNA polymerase Rpb2" evidence="26">
    <location>
        <begin position="587"/>
        <end position="651"/>
    </location>
</feature>
<keyword evidence="16" id="KW-0539">Nucleus</keyword>
<comment type="function">
    <text evidence="1 20">DNA-dependent RNA polymerase catalyzes the transcription of DNA into RNA using the four ribonucleoside triphosphates as substrates.</text>
</comment>
<evidence type="ECO:0000259" key="26">
    <source>
        <dbReference type="Pfam" id="PF04565"/>
    </source>
</evidence>
<feature type="region of interest" description="Disordered" evidence="21">
    <location>
        <begin position="942"/>
        <end position="961"/>
    </location>
</feature>
<keyword evidence="29" id="KW-1185">Reference proteome</keyword>
<dbReference type="InterPro" id="IPR014724">
    <property type="entry name" value="RNA_pol_RPB2_OB-fold"/>
</dbReference>
<dbReference type="FunFam" id="2.40.270.10:FF:000011">
    <property type="entry name" value="DNA-directed RNA polymerase subunit beta"/>
    <property type="match status" value="1"/>
</dbReference>
<organism evidence="29 30">
    <name type="scientific">Cyclospora cayetanensis</name>
    <dbReference type="NCBI Taxonomy" id="88456"/>
    <lineage>
        <taxon>Eukaryota</taxon>
        <taxon>Sar</taxon>
        <taxon>Alveolata</taxon>
        <taxon>Apicomplexa</taxon>
        <taxon>Conoidasida</taxon>
        <taxon>Coccidia</taxon>
        <taxon>Eucoccidiorida</taxon>
        <taxon>Eimeriorina</taxon>
        <taxon>Eimeriidae</taxon>
        <taxon>Cyclospora</taxon>
    </lineage>
</organism>
<evidence type="ECO:0000256" key="20">
    <source>
        <dbReference type="RuleBase" id="RU363031"/>
    </source>
</evidence>
<keyword evidence="10 20" id="KW-0548">Nucleotidyltransferase</keyword>
<comment type="catalytic activity">
    <reaction evidence="18 20">
        <text>RNA(n) + a ribonucleoside 5'-triphosphate = RNA(n+1) + diphosphate</text>
        <dbReference type="Rhea" id="RHEA:21248"/>
        <dbReference type="Rhea" id="RHEA-COMP:14527"/>
        <dbReference type="Rhea" id="RHEA-COMP:17342"/>
        <dbReference type="ChEBI" id="CHEBI:33019"/>
        <dbReference type="ChEBI" id="CHEBI:61557"/>
        <dbReference type="ChEBI" id="CHEBI:140395"/>
        <dbReference type="EC" id="2.7.7.6"/>
    </reaction>
</comment>
<dbReference type="Gene3D" id="3.90.1110.10">
    <property type="entry name" value="RNA polymerase Rpb2, domain 2"/>
    <property type="match status" value="1"/>
</dbReference>
<dbReference type="InterPro" id="IPR007647">
    <property type="entry name" value="RNA_pol_Rpb2_5"/>
</dbReference>
<dbReference type="EC" id="2.7.7.6" evidence="5 20"/>
<dbReference type="Pfam" id="PF04565">
    <property type="entry name" value="RNA_pol_Rpb2_3"/>
    <property type="match status" value="1"/>
</dbReference>
<evidence type="ECO:0000256" key="15">
    <source>
        <dbReference type="ARBA" id="ARBA00023163"/>
    </source>
</evidence>
<dbReference type="SUPFAM" id="SSF64484">
    <property type="entry name" value="beta and beta-prime subunits of DNA dependent RNA-polymerase"/>
    <property type="match status" value="1"/>
</dbReference>